<reference evidence="4 5" key="1">
    <citation type="journal article" date="2019" name="Int. J. Syst. Evol. Microbiol.">
        <title>The Global Catalogue of Microorganisms (GCM) 10K type strain sequencing project: providing services to taxonomists for standard genome sequencing and annotation.</title>
        <authorList>
            <consortium name="The Broad Institute Genomics Platform"/>
            <consortium name="The Broad Institute Genome Sequencing Center for Infectious Disease"/>
            <person name="Wu L."/>
            <person name="Ma J."/>
        </authorList>
    </citation>
    <scope>NUCLEOTIDE SEQUENCE [LARGE SCALE GENOMIC DNA]</scope>
    <source>
        <strain evidence="4 5">JCM 11117</strain>
    </source>
</reference>
<proteinExistence type="predicted"/>
<organism evidence="4 5">
    <name type="scientific">Pseudonocardia zijingensis</name>
    <dbReference type="NCBI Taxonomy" id="153376"/>
    <lineage>
        <taxon>Bacteria</taxon>
        <taxon>Bacillati</taxon>
        <taxon>Actinomycetota</taxon>
        <taxon>Actinomycetes</taxon>
        <taxon>Pseudonocardiales</taxon>
        <taxon>Pseudonocardiaceae</taxon>
        <taxon>Pseudonocardia</taxon>
    </lineage>
</organism>
<dbReference type="PANTHER" id="PTHR43080:SF2">
    <property type="entry name" value="CBS DOMAIN-CONTAINING PROTEIN"/>
    <property type="match status" value="1"/>
</dbReference>
<keyword evidence="5" id="KW-1185">Reference proteome</keyword>
<dbReference type="Pfam" id="PF00571">
    <property type="entry name" value="CBS"/>
    <property type="match status" value="2"/>
</dbReference>
<dbReference type="Gene3D" id="3.10.580.10">
    <property type="entry name" value="CBS-domain"/>
    <property type="match status" value="1"/>
</dbReference>
<keyword evidence="1 2" id="KW-0129">CBS domain</keyword>
<dbReference type="InterPro" id="IPR044725">
    <property type="entry name" value="CBSX3_CBS_dom"/>
</dbReference>
<evidence type="ECO:0000259" key="3">
    <source>
        <dbReference type="PROSITE" id="PS51371"/>
    </source>
</evidence>
<gene>
    <name evidence="4" type="ORF">GCM10009559_49630</name>
</gene>
<protein>
    <submittedName>
        <fullName evidence="4">CBS domain-containing protein</fullName>
    </submittedName>
</protein>
<dbReference type="PANTHER" id="PTHR43080">
    <property type="entry name" value="CBS DOMAIN-CONTAINING PROTEIN CBSX3, MITOCHONDRIAL"/>
    <property type="match status" value="1"/>
</dbReference>
<evidence type="ECO:0000313" key="5">
    <source>
        <dbReference type="Proteomes" id="UP001499967"/>
    </source>
</evidence>
<evidence type="ECO:0000256" key="1">
    <source>
        <dbReference type="ARBA" id="ARBA00023122"/>
    </source>
</evidence>
<dbReference type="SMART" id="SM00116">
    <property type="entry name" value="CBS"/>
    <property type="match status" value="2"/>
</dbReference>
<accession>A0ABN1N696</accession>
<name>A0ABN1N696_9PSEU</name>
<dbReference type="EMBL" id="BAAAHP010000154">
    <property type="protein sequence ID" value="GAA0895101.1"/>
    <property type="molecule type" value="Genomic_DNA"/>
</dbReference>
<comment type="caution">
    <text evidence="4">The sequence shown here is derived from an EMBL/GenBank/DDBJ whole genome shotgun (WGS) entry which is preliminary data.</text>
</comment>
<dbReference type="CDD" id="cd04623">
    <property type="entry name" value="CBS_pair_bac_euk"/>
    <property type="match status" value="1"/>
</dbReference>
<dbReference type="Proteomes" id="UP001499967">
    <property type="component" value="Unassembled WGS sequence"/>
</dbReference>
<dbReference type="InterPro" id="IPR051257">
    <property type="entry name" value="Diverse_CBS-Domain"/>
</dbReference>
<feature type="domain" description="CBS" evidence="3">
    <location>
        <begin position="24"/>
        <end position="83"/>
    </location>
</feature>
<dbReference type="SUPFAM" id="SSF54631">
    <property type="entry name" value="CBS-domain pair"/>
    <property type="match status" value="1"/>
</dbReference>
<dbReference type="InterPro" id="IPR000644">
    <property type="entry name" value="CBS_dom"/>
</dbReference>
<dbReference type="PROSITE" id="PS51371">
    <property type="entry name" value="CBS"/>
    <property type="match status" value="2"/>
</dbReference>
<evidence type="ECO:0000313" key="4">
    <source>
        <dbReference type="EMBL" id="GAA0895101.1"/>
    </source>
</evidence>
<evidence type="ECO:0000256" key="2">
    <source>
        <dbReference type="PROSITE-ProRule" id="PRU00703"/>
    </source>
</evidence>
<dbReference type="InterPro" id="IPR046342">
    <property type="entry name" value="CBS_dom_sf"/>
</dbReference>
<sequence length="158" mass="16515">MSGSYPRSVSGDEIGGTMRIADVLRKKGSAVATVGPDVTVADLLGELASHNVGALPVVEGGRLIGIVSERDVVRRLHAGGADLLGAKVGDIMTTEVTTCSPNDDVTDLAAIMTSRRFRHLPVLVDGRLAGIVSIGDLVKARIDLLESERAQLQNYIAG</sequence>
<feature type="domain" description="CBS" evidence="3">
    <location>
        <begin position="92"/>
        <end position="147"/>
    </location>
</feature>